<dbReference type="EMBL" id="BNEK01000005">
    <property type="protein sequence ID" value="GHJ33712.1"/>
    <property type="molecule type" value="Genomic_DNA"/>
</dbReference>
<proteinExistence type="predicted"/>
<gene>
    <name evidence="2" type="ORF">TPA0910_81450</name>
</gene>
<evidence type="ECO:0000313" key="2">
    <source>
        <dbReference type="EMBL" id="GHJ33712.1"/>
    </source>
</evidence>
<comment type="caution">
    <text evidence="2">The sequence shown here is derived from an EMBL/GenBank/DDBJ whole genome shotgun (WGS) entry which is preliminary data.</text>
</comment>
<organism evidence="2 3">
    <name type="scientific">Streptomyces hygroscopicus</name>
    <dbReference type="NCBI Taxonomy" id="1912"/>
    <lineage>
        <taxon>Bacteria</taxon>
        <taxon>Bacillati</taxon>
        <taxon>Actinomycetota</taxon>
        <taxon>Actinomycetes</taxon>
        <taxon>Kitasatosporales</taxon>
        <taxon>Streptomycetaceae</taxon>
        <taxon>Streptomyces</taxon>
        <taxon>Streptomyces violaceusniger group</taxon>
    </lineage>
</organism>
<dbReference type="Proteomes" id="UP001054854">
    <property type="component" value="Unassembled WGS sequence"/>
</dbReference>
<feature type="region of interest" description="Disordered" evidence="1">
    <location>
        <begin position="1"/>
        <end position="87"/>
    </location>
</feature>
<keyword evidence="3" id="KW-1185">Reference proteome</keyword>
<evidence type="ECO:0000256" key="1">
    <source>
        <dbReference type="SAM" id="MobiDB-lite"/>
    </source>
</evidence>
<evidence type="ECO:0000313" key="3">
    <source>
        <dbReference type="Proteomes" id="UP001054854"/>
    </source>
</evidence>
<name>A0ABQ3UDN2_STRHY</name>
<reference evidence="2" key="1">
    <citation type="submission" date="2024-05" db="EMBL/GenBank/DDBJ databases">
        <title>Whole genome shotgun sequence of Streptomyces hygroscopicus NBRC 113678.</title>
        <authorList>
            <person name="Komaki H."/>
            <person name="Tamura T."/>
        </authorList>
    </citation>
    <scope>NUCLEOTIDE SEQUENCE</scope>
    <source>
        <strain evidence="2">N11-34</strain>
    </source>
</reference>
<protein>
    <submittedName>
        <fullName evidence="2">Uncharacterized protein</fullName>
    </submittedName>
</protein>
<accession>A0ABQ3UDN2</accession>
<sequence>MRGSAGGGRGHRAAPTAGTPARMPAPTAGTGPRTGKTIRVRPAYAEGDAGGGPEETVPGAASAGVCPARRPGTRARRGGRKPERAAP</sequence>